<evidence type="ECO:0000313" key="3">
    <source>
        <dbReference type="Proteomes" id="UP001419268"/>
    </source>
</evidence>
<feature type="region of interest" description="Disordered" evidence="1">
    <location>
        <begin position="1"/>
        <end position="96"/>
    </location>
</feature>
<dbReference type="AlphaFoldDB" id="A0AAP0EPE1"/>
<organism evidence="2 3">
    <name type="scientific">Stephania cephalantha</name>
    <dbReference type="NCBI Taxonomy" id="152367"/>
    <lineage>
        <taxon>Eukaryota</taxon>
        <taxon>Viridiplantae</taxon>
        <taxon>Streptophyta</taxon>
        <taxon>Embryophyta</taxon>
        <taxon>Tracheophyta</taxon>
        <taxon>Spermatophyta</taxon>
        <taxon>Magnoliopsida</taxon>
        <taxon>Ranunculales</taxon>
        <taxon>Menispermaceae</taxon>
        <taxon>Menispermoideae</taxon>
        <taxon>Cissampelideae</taxon>
        <taxon>Stephania</taxon>
    </lineage>
</organism>
<protein>
    <submittedName>
        <fullName evidence="2">Uncharacterized protein</fullName>
    </submittedName>
</protein>
<accession>A0AAP0EPE1</accession>
<evidence type="ECO:0000256" key="1">
    <source>
        <dbReference type="SAM" id="MobiDB-lite"/>
    </source>
</evidence>
<name>A0AAP0EPE1_9MAGN</name>
<dbReference type="EMBL" id="JBBNAG010000011">
    <property type="protein sequence ID" value="KAK9094457.1"/>
    <property type="molecule type" value="Genomic_DNA"/>
</dbReference>
<proteinExistence type="predicted"/>
<sequence>MLHWRGFGEHPTCQSYDRCDTSRRTDDRQQWPTSRHGCGMVEEELADIELLGASGIDSQQDAEDSTPTRSSGSGKEGRQTSVLRMAAQRDAINDEA</sequence>
<reference evidence="2 3" key="1">
    <citation type="submission" date="2024-01" db="EMBL/GenBank/DDBJ databases">
        <title>Genome assemblies of Stephania.</title>
        <authorList>
            <person name="Yang L."/>
        </authorList>
    </citation>
    <scope>NUCLEOTIDE SEQUENCE [LARGE SCALE GENOMIC DNA]</scope>
    <source>
        <strain evidence="2">JXDWG</strain>
        <tissue evidence="2">Leaf</tissue>
    </source>
</reference>
<comment type="caution">
    <text evidence="2">The sequence shown here is derived from an EMBL/GenBank/DDBJ whole genome shotgun (WGS) entry which is preliminary data.</text>
</comment>
<gene>
    <name evidence="2" type="ORF">Scep_025926</name>
</gene>
<feature type="compositionally biased region" description="Basic and acidic residues" evidence="1">
    <location>
        <begin position="17"/>
        <end position="29"/>
    </location>
</feature>
<dbReference type="Proteomes" id="UP001419268">
    <property type="component" value="Unassembled WGS sequence"/>
</dbReference>
<evidence type="ECO:0000313" key="2">
    <source>
        <dbReference type="EMBL" id="KAK9094457.1"/>
    </source>
</evidence>
<keyword evidence="3" id="KW-1185">Reference proteome</keyword>